<evidence type="ECO:0000313" key="1">
    <source>
        <dbReference type="EMBL" id="ARF08137.1"/>
    </source>
</evidence>
<reference evidence="1" key="1">
    <citation type="journal article" date="2017" name="Science">
        <title>Giant viruses with an expanded complement of translation system components.</title>
        <authorList>
            <person name="Schulz F."/>
            <person name="Yutin N."/>
            <person name="Ivanova N.N."/>
            <person name="Ortega D.R."/>
            <person name="Lee T.K."/>
            <person name="Vierheilig J."/>
            <person name="Daims H."/>
            <person name="Horn M."/>
            <person name="Wagner M."/>
            <person name="Jensen G.J."/>
            <person name="Kyrpides N.C."/>
            <person name="Koonin E.V."/>
            <person name="Woyke T."/>
        </authorList>
    </citation>
    <scope>NUCLEOTIDE SEQUENCE</scope>
    <source>
        <strain evidence="1">CTV1</strain>
    </source>
</reference>
<organism evidence="1">
    <name type="scientific">Catovirus CTV1</name>
    <dbReference type="NCBI Taxonomy" id="1977631"/>
    <lineage>
        <taxon>Viruses</taxon>
        <taxon>Varidnaviria</taxon>
        <taxon>Bamfordvirae</taxon>
        <taxon>Nucleocytoviricota</taxon>
        <taxon>Megaviricetes</taxon>
        <taxon>Imitervirales</taxon>
        <taxon>Mimiviridae</taxon>
        <taxon>Klosneuvirinae</taxon>
        <taxon>Catovirus</taxon>
    </lineage>
</organism>
<sequence>MSFREQIETATENATKEALKNVLSESEYNDFNSKGDEIYSVDRNLMRELWDHGKAYLSPEQNEIFTYLKQKYPRVPNKYFVMKLYKGLKIYHLEMLDVIVTNYLEDFDKYDHFMEELFRVTNNLSTNDLKRMDISFCKDNCSNWSALSKFLETLKRFKSAVKMFVQLSYYNNYYKNKAIEDGHDVSDWDKVMDVL</sequence>
<name>A0A1V0S8V0_9VIRU</name>
<protein>
    <submittedName>
        <fullName evidence="1">Uncharacterized protein</fullName>
    </submittedName>
</protein>
<accession>A0A1V0S8V0</accession>
<dbReference type="EMBL" id="KY684083">
    <property type="protein sequence ID" value="ARF08137.1"/>
    <property type="molecule type" value="Genomic_DNA"/>
</dbReference>
<gene>
    <name evidence="1" type="ORF">Catovirus_1_187</name>
</gene>
<proteinExistence type="predicted"/>